<dbReference type="GO" id="GO:0052381">
    <property type="term" value="F:tRNA dimethylallyltransferase activity"/>
    <property type="evidence" value="ECO:0007669"/>
    <property type="project" value="TreeGrafter"/>
</dbReference>
<dbReference type="EC" id="2.5.1.112" evidence="10"/>
<dbReference type="GO" id="GO:0009691">
    <property type="term" value="P:cytokinin biosynthetic process"/>
    <property type="evidence" value="ECO:0007669"/>
    <property type="project" value="UniProtKB-KW"/>
</dbReference>
<comment type="similarity">
    <text evidence="1">Belongs to the IPP transferase family.</text>
</comment>
<evidence type="ECO:0000256" key="8">
    <source>
        <dbReference type="ARBA" id="ARBA00052386"/>
    </source>
</evidence>
<dbReference type="PANTHER" id="PTHR11088:SF37">
    <property type="entry name" value="ADENYLATE ISOPENTENYLTRANSFERASE"/>
    <property type="match status" value="1"/>
</dbReference>
<proteinExistence type="inferred from homology"/>
<protein>
    <recommendedName>
        <fullName evidence="10">adenylate dimethylallyltransferase (ADP/ATP-dependent)</fullName>
        <ecNumber evidence="10">2.5.1.112</ecNumber>
    </recommendedName>
</protein>
<accession>A0A0D3FIP0</accession>
<keyword evidence="12" id="KW-1185">Reference proteome</keyword>
<comment type="catalytic activity">
    <reaction evidence="8">
        <text>dimethylallyl diphosphate + ADP = N(6)-(dimethylallyl)adenosine 5'-diphosphate + diphosphate</text>
        <dbReference type="Rhea" id="RHEA:36327"/>
        <dbReference type="ChEBI" id="CHEBI:33019"/>
        <dbReference type="ChEBI" id="CHEBI:57623"/>
        <dbReference type="ChEBI" id="CHEBI:73533"/>
        <dbReference type="ChEBI" id="CHEBI:456216"/>
        <dbReference type="EC" id="2.5.1.112"/>
    </reaction>
</comment>
<comment type="function">
    <text evidence="9">Involved in cytokinin biosynthesis. Catalyzes the transfer of an isopentenyl group from dimethylallyl diphosphate (DMAPP) to ATP and ADP.</text>
</comment>
<evidence type="ECO:0000256" key="6">
    <source>
        <dbReference type="ARBA" id="ARBA00022946"/>
    </source>
</evidence>
<dbReference type="PaxDb" id="65489-OBART03G17940.1"/>
<evidence type="ECO:0000313" key="11">
    <source>
        <dbReference type="EnsemblPlants" id="OBART03G17940.1"/>
    </source>
</evidence>
<dbReference type="AlphaFoldDB" id="A0A0D3FIP0"/>
<keyword evidence="5" id="KW-0067">ATP-binding</keyword>
<dbReference type="InterPro" id="IPR027417">
    <property type="entry name" value="P-loop_NTPase"/>
</dbReference>
<evidence type="ECO:0000256" key="9">
    <source>
        <dbReference type="ARBA" id="ARBA00055191"/>
    </source>
</evidence>
<evidence type="ECO:0000256" key="7">
    <source>
        <dbReference type="ARBA" id="ARBA00051744"/>
    </source>
</evidence>
<dbReference type="HOGENOM" id="CLU_509407_0_0_1"/>
<keyword evidence="2" id="KW-0808">Transferase</keyword>
<evidence type="ECO:0000256" key="1">
    <source>
        <dbReference type="ARBA" id="ARBA00005842"/>
    </source>
</evidence>
<dbReference type="Pfam" id="PF01715">
    <property type="entry name" value="IPPT"/>
    <property type="match status" value="2"/>
</dbReference>
<reference evidence="11" key="2">
    <citation type="submission" date="2015-03" db="UniProtKB">
        <authorList>
            <consortium name="EnsemblPlants"/>
        </authorList>
    </citation>
    <scope>IDENTIFICATION</scope>
</reference>
<sequence length="535" mass="56400">MEHCNGIAAVGRWLSTKPKVIFVLGATATGKSKLAIRLAARFDGEVINSDKIQAHDGFPVITNKVTDEERAGVAHHLLGGVSPDADFTAEDFRREAAAAVARVHAAGRLPVVAGGSNTYVEALVAGGGGAFLAAYDCLFLWTDVAPDLLRWYTAARVDDMVRRGLVGEARAGFVDGAGAADYYTRGVRRAIGIPEMHGYLLAERSGGEAADDGELAAMLDGAVREIKANTYRLAATQVAKIRRLSALDGWDVRRVDATVVVARMAEGAPHRETWEAVVWKPCEEMVGRFLEASAAVDDDDNAAAGSPAALAPMTAACRLRAQLRLARQAAHAVTQRARNQTAATARGYHHAGVAAAGGKNVTPAAAAAARRHPDVVVTIEEAAGAGPRPSSTSQEDAARRLRWLLYEASFWRGRSVYFAGVAAARAAVREIKDNTFRLTVSQVAKIRRLSALPGWDVRRVDATAVVARMAEGAPHGETWREVVWEPCEEMVSRFLETPAAAAAVVANGKVDVNVGDAAAGVPQAAAAAAVAAGVV</sequence>
<dbReference type="Gene3D" id="3.40.50.300">
    <property type="entry name" value="P-loop containing nucleotide triphosphate hydrolases"/>
    <property type="match status" value="1"/>
</dbReference>
<dbReference type="eggNOG" id="KOG1384">
    <property type="taxonomic scope" value="Eukaryota"/>
</dbReference>
<dbReference type="Proteomes" id="UP000026960">
    <property type="component" value="Chromosome 3"/>
</dbReference>
<organism evidence="11">
    <name type="scientific">Oryza barthii</name>
    <dbReference type="NCBI Taxonomy" id="65489"/>
    <lineage>
        <taxon>Eukaryota</taxon>
        <taxon>Viridiplantae</taxon>
        <taxon>Streptophyta</taxon>
        <taxon>Embryophyta</taxon>
        <taxon>Tracheophyta</taxon>
        <taxon>Spermatophyta</taxon>
        <taxon>Magnoliopsida</taxon>
        <taxon>Liliopsida</taxon>
        <taxon>Poales</taxon>
        <taxon>Poaceae</taxon>
        <taxon>BOP clade</taxon>
        <taxon>Oryzoideae</taxon>
        <taxon>Oryzeae</taxon>
        <taxon>Oryzinae</taxon>
        <taxon>Oryza</taxon>
    </lineage>
</organism>
<dbReference type="FunFam" id="1.10.287.890:FF:000002">
    <property type="entry name" value="Adenylate isopentenyltransferase 5, chloroplastic"/>
    <property type="match status" value="1"/>
</dbReference>
<evidence type="ECO:0000256" key="10">
    <source>
        <dbReference type="ARBA" id="ARBA00066838"/>
    </source>
</evidence>
<dbReference type="InterPro" id="IPR039657">
    <property type="entry name" value="Dimethylallyltransferase"/>
</dbReference>
<dbReference type="SUPFAM" id="SSF52540">
    <property type="entry name" value="P-loop containing nucleoside triphosphate hydrolases"/>
    <property type="match status" value="1"/>
</dbReference>
<evidence type="ECO:0000256" key="4">
    <source>
        <dbReference type="ARBA" id="ARBA00022741"/>
    </source>
</evidence>
<dbReference type="EnsemblPlants" id="OBART03G17940.1">
    <property type="protein sequence ID" value="OBART03G17940.1"/>
    <property type="gene ID" value="OBART03G17940"/>
</dbReference>
<keyword evidence="3" id="KW-0203">Cytokinin biosynthesis</keyword>
<evidence type="ECO:0000256" key="3">
    <source>
        <dbReference type="ARBA" id="ARBA00022712"/>
    </source>
</evidence>
<comment type="catalytic activity">
    <reaction evidence="7">
        <text>dimethylallyl diphosphate + ATP = N(6)-(dimethylallyl)adenosine 5'-triphosphate + diphosphate</text>
        <dbReference type="Rhea" id="RHEA:36331"/>
        <dbReference type="ChEBI" id="CHEBI:30616"/>
        <dbReference type="ChEBI" id="CHEBI:33019"/>
        <dbReference type="ChEBI" id="CHEBI:57623"/>
        <dbReference type="ChEBI" id="CHEBI:73532"/>
        <dbReference type="EC" id="2.5.1.112"/>
    </reaction>
</comment>
<evidence type="ECO:0000256" key="2">
    <source>
        <dbReference type="ARBA" id="ARBA00022679"/>
    </source>
</evidence>
<dbReference type="GO" id="GO:0005524">
    <property type="term" value="F:ATP binding"/>
    <property type="evidence" value="ECO:0007669"/>
    <property type="project" value="UniProtKB-KW"/>
</dbReference>
<dbReference type="Gene3D" id="1.10.287.890">
    <property type="entry name" value="Crystal structure of tRNA isopentenylpyrophosphate transferase (bh2366) domain"/>
    <property type="match status" value="1"/>
</dbReference>
<dbReference type="GO" id="GO:0005739">
    <property type="term" value="C:mitochondrion"/>
    <property type="evidence" value="ECO:0007669"/>
    <property type="project" value="TreeGrafter"/>
</dbReference>
<evidence type="ECO:0000313" key="12">
    <source>
        <dbReference type="Proteomes" id="UP000026960"/>
    </source>
</evidence>
<evidence type="ECO:0000256" key="5">
    <source>
        <dbReference type="ARBA" id="ARBA00022840"/>
    </source>
</evidence>
<dbReference type="PANTHER" id="PTHR11088">
    <property type="entry name" value="TRNA DIMETHYLALLYLTRANSFERASE"/>
    <property type="match status" value="1"/>
</dbReference>
<reference evidence="11" key="1">
    <citation type="journal article" date="2009" name="Rice">
        <title>De Novo Next Generation Sequencing of Plant Genomes.</title>
        <authorList>
            <person name="Rounsley S."/>
            <person name="Marri P.R."/>
            <person name="Yu Y."/>
            <person name="He R."/>
            <person name="Sisneros N."/>
            <person name="Goicoechea J.L."/>
            <person name="Lee S.J."/>
            <person name="Angelova A."/>
            <person name="Kudrna D."/>
            <person name="Luo M."/>
            <person name="Affourtit J."/>
            <person name="Desany B."/>
            <person name="Knight J."/>
            <person name="Niazi F."/>
            <person name="Egholm M."/>
            <person name="Wing R.A."/>
        </authorList>
    </citation>
    <scope>NUCLEOTIDE SEQUENCE [LARGE SCALE GENOMIC DNA]</scope>
    <source>
        <strain evidence="11">cv. IRGC 105608</strain>
    </source>
</reference>
<keyword evidence="4" id="KW-0547">Nucleotide-binding</keyword>
<dbReference type="STRING" id="65489.A0A0D3FIP0"/>
<dbReference type="GO" id="GO:0052622">
    <property type="term" value="F:ATP/ADP dimethylallyltransferase activity"/>
    <property type="evidence" value="ECO:0007669"/>
    <property type="project" value="UniProtKB-EC"/>
</dbReference>
<keyword evidence="6" id="KW-0809">Transit peptide</keyword>
<dbReference type="Gramene" id="OBART03G17940.1">
    <property type="protein sequence ID" value="OBART03G17940.1"/>
    <property type="gene ID" value="OBART03G17940"/>
</dbReference>
<name>A0A0D3FIP0_9ORYZ</name>
<dbReference type="GO" id="GO:0006400">
    <property type="term" value="P:tRNA modification"/>
    <property type="evidence" value="ECO:0007669"/>
    <property type="project" value="TreeGrafter"/>
</dbReference>
<dbReference type="GO" id="GO:0009824">
    <property type="term" value="F:AMP dimethylallyltransferase activity"/>
    <property type="evidence" value="ECO:0007669"/>
    <property type="project" value="UniProtKB-ARBA"/>
</dbReference>